<gene>
    <name evidence="2" type="ORF">L596_021404</name>
</gene>
<dbReference type="EMBL" id="AZBU02000007">
    <property type="protein sequence ID" value="TKR69220.1"/>
    <property type="molecule type" value="Genomic_DNA"/>
</dbReference>
<evidence type="ECO:0000313" key="3">
    <source>
        <dbReference type="Proteomes" id="UP000298663"/>
    </source>
</evidence>
<reference evidence="2 3" key="2">
    <citation type="journal article" date="2019" name="G3 (Bethesda)">
        <title>Hybrid Assembly of the Genome of the Entomopathogenic Nematode Steinernema carpocapsae Identifies the X-Chromosome.</title>
        <authorList>
            <person name="Serra L."/>
            <person name="Macchietto M."/>
            <person name="Macias-Munoz A."/>
            <person name="McGill C.J."/>
            <person name="Rodriguez I.M."/>
            <person name="Rodriguez B."/>
            <person name="Murad R."/>
            <person name="Mortazavi A."/>
        </authorList>
    </citation>
    <scope>NUCLEOTIDE SEQUENCE [LARGE SCALE GENOMIC DNA]</scope>
    <source>
        <strain evidence="2 3">ALL</strain>
    </source>
</reference>
<comment type="caution">
    <text evidence="2">The sequence shown here is derived from an EMBL/GenBank/DDBJ whole genome shotgun (WGS) entry which is preliminary data.</text>
</comment>
<reference evidence="2 3" key="1">
    <citation type="journal article" date="2015" name="Genome Biol.">
        <title>Comparative genomics of Steinernema reveals deeply conserved gene regulatory networks.</title>
        <authorList>
            <person name="Dillman A.R."/>
            <person name="Macchietto M."/>
            <person name="Porter C.F."/>
            <person name="Rogers A."/>
            <person name="Williams B."/>
            <person name="Antoshechkin I."/>
            <person name="Lee M.M."/>
            <person name="Goodwin Z."/>
            <person name="Lu X."/>
            <person name="Lewis E.E."/>
            <person name="Goodrich-Blair H."/>
            <person name="Stock S.P."/>
            <person name="Adams B.J."/>
            <person name="Sternberg P.W."/>
            <person name="Mortazavi A."/>
        </authorList>
    </citation>
    <scope>NUCLEOTIDE SEQUENCE [LARGE SCALE GENOMIC DNA]</scope>
    <source>
        <strain evidence="2 3">ALL</strain>
    </source>
</reference>
<evidence type="ECO:0000313" key="2">
    <source>
        <dbReference type="EMBL" id="TKR69220.1"/>
    </source>
</evidence>
<proteinExistence type="predicted"/>
<keyword evidence="3" id="KW-1185">Reference proteome</keyword>
<feature type="compositionally biased region" description="Basic and acidic residues" evidence="1">
    <location>
        <begin position="85"/>
        <end position="100"/>
    </location>
</feature>
<protein>
    <submittedName>
        <fullName evidence="2">Uncharacterized protein</fullName>
    </submittedName>
</protein>
<sequence length="142" mass="15371">MQTYLVAVLQDALGEFRVLGQVSTSAADEFSAHPSNLELHDEKRSAGLGVRSTRREDEDEFAQLILADRLLCDLQIRLACPETATRGEKTSRSVLKEVSKYDPSNGLSDLSANSVPPTVASSALPKDHNNCPVANCLAPFSK</sequence>
<name>A0A4U5MIL0_STECR</name>
<dbReference type="AlphaFoldDB" id="A0A4U5MIL0"/>
<dbReference type="Proteomes" id="UP000298663">
    <property type="component" value="Unassembled WGS sequence"/>
</dbReference>
<feature type="region of interest" description="Disordered" evidence="1">
    <location>
        <begin position="85"/>
        <end position="129"/>
    </location>
</feature>
<feature type="compositionally biased region" description="Polar residues" evidence="1">
    <location>
        <begin position="105"/>
        <end position="121"/>
    </location>
</feature>
<accession>A0A4U5MIL0</accession>
<organism evidence="2 3">
    <name type="scientific">Steinernema carpocapsae</name>
    <name type="common">Entomopathogenic nematode</name>
    <dbReference type="NCBI Taxonomy" id="34508"/>
    <lineage>
        <taxon>Eukaryota</taxon>
        <taxon>Metazoa</taxon>
        <taxon>Ecdysozoa</taxon>
        <taxon>Nematoda</taxon>
        <taxon>Chromadorea</taxon>
        <taxon>Rhabditida</taxon>
        <taxon>Tylenchina</taxon>
        <taxon>Panagrolaimomorpha</taxon>
        <taxon>Strongyloidoidea</taxon>
        <taxon>Steinernematidae</taxon>
        <taxon>Steinernema</taxon>
    </lineage>
</organism>
<evidence type="ECO:0000256" key="1">
    <source>
        <dbReference type="SAM" id="MobiDB-lite"/>
    </source>
</evidence>